<name>A0ACC6P5M4_9BURK</name>
<proteinExistence type="predicted"/>
<dbReference type="Proteomes" id="UP001364695">
    <property type="component" value="Unassembled WGS sequence"/>
</dbReference>
<dbReference type="EMBL" id="JAWDIE010000030">
    <property type="protein sequence ID" value="MEJ7139494.1"/>
    <property type="molecule type" value="Genomic_DNA"/>
</dbReference>
<keyword evidence="2" id="KW-1185">Reference proteome</keyword>
<accession>A0ACC6P5M4</accession>
<evidence type="ECO:0000313" key="2">
    <source>
        <dbReference type="Proteomes" id="UP001364695"/>
    </source>
</evidence>
<comment type="caution">
    <text evidence="1">The sequence shown here is derived from an EMBL/GenBank/DDBJ whole genome shotgun (WGS) entry which is preliminary data.</text>
</comment>
<sequence length="191" mass="20750">MAQMIRFRSTALALALAAGASSAFAFDETVVNLSITAAEVEQAQKNWGKALIQISDDYQSGGRAKATETAKKALDSAYGYKFGTVLFKPTLTHGEQTFRTTYDGALSYFVGGNPAYPSDTGFALKGWKKYEYKNAAVFVNGNMALTTGHIILTDKDGKVTVVDKTWGFKKDDDGSMRIVLHHSSLPYQPAK</sequence>
<gene>
    <name evidence="1" type="ORF">RV045_13795</name>
</gene>
<protein>
    <submittedName>
        <fullName evidence="1">Uncharacterized protein</fullName>
    </submittedName>
</protein>
<evidence type="ECO:0000313" key="1">
    <source>
        <dbReference type="EMBL" id="MEJ7139494.1"/>
    </source>
</evidence>
<reference evidence="1" key="1">
    <citation type="submission" date="2023-10" db="EMBL/GenBank/DDBJ databases">
        <title>Amphibacter perezi, gen. nov., sp. nov. a novel taxa of the family Comamonadaceae, class Betaproteobacteria isolated from the skin microbiota of Pelophylax perezi from different populations.</title>
        <authorList>
            <person name="Costa S."/>
            <person name="Proenca D.N."/>
            <person name="Lopes I."/>
            <person name="Morais P.V."/>
        </authorList>
    </citation>
    <scope>NUCLEOTIDE SEQUENCE</scope>
    <source>
        <strain evidence="1">SL12-8</strain>
    </source>
</reference>
<organism evidence="1 2">
    <name type="scientific">Amphibiibacter pelophylacis</name>
    <dbReference type="NCBI Taxonomy" id="1799477"/>
    <lineage>
        <taxon>Bacteria</taxon>
        <taxon>Pseudomonadati</taxon>
        <taxon>Pseudomonadota</taxon>
        <taxon>Betaproteobacteria</taxon>
        <taxon>Burkholderiales</taxon>
        <taxon>Sphaerotilaceae</taxon>
        <taxon>Amphibiibacter</taxon>
    </lineage>
</organism>